<evidence type="ECO:0000256" key="4">
    <source>
        <dbReference type="ARBA" id="ARBA00022692"/>
    </source>
</evidence>
<dbReference type="RefSeq" id="WP_296942340.1">
    <property type="nucleotide sequence ID" value="NZ_LT599032.1"/>
</dbReference>
<proteinExistence type="inferred from homology"/>
<evidence type="ECO:0000256" key="2">
    <source>
        <dbReference type="ARBA" id="ARBA00022448"/>
    </source>
</evidence>
<feature type="chain" id="PRO_5012126092" evidence="8">
    <location>
        <begin position="22"/>
        <end position="1029"/>
    </location>
</feature>
<comment type="similarity">
    <text evidence="7">Belongs to the TonB-dependent receptor family.</text>
</comment>
<dbReference type="InterPro" id="IPR023996">
    <property type="entry name" value="TonB-dep_OMP_SusC/RagA"/>
</dbReference>
<dbReference type="Gene3D" id="2.40.170.20">
    <property type="entry name" value="TonB-dependent receptor, beta-barrel domain"/>
    <property type="match status" value="1"/>
</dbReference>
<comment type="subcellular location">
    <subcellularLocation>
        <location evidence="1 7">Cell outer membrane</location>
        <topology evidence="1 7">Multi-pass membrane protein</topology>
    </subcellularLocation>
</comment>
<accession>A0A212JUD0</accession>
<dbReference type="PROSITE" id="PS52016">
    <property type="entry name" value="TONB_DEPENDENT_REC_3"/>
    <property type="match status" value="1"/>
</dbReference>
<dbReference type="NCBIfam" id="TIGR04056">
    <property type="entry name" value="OMP_RagA_SusC"/>
    <property type="match status" value="1"/>
</dbReference>
<keyword evidence="2 7" id="KW-0813">Transport</keyword>
<feature type="signal peptide" evidence="8">
    <location>
        <begin position="1"/>
        <end position="21"/>
    </location>
</feature>
<dbReference type="GO" id="GO:0009279">
    <property type="term" value="C:cell outer membrane"/>
    <property type="evidence" value="ECO:0007669"/>
    <property type="project" value="UniProtKB-SubCell"/>
</dbReference>
<keyword evidence="8" id="KW-0732">Signal</keyword>
<protein>
    <submittedName>
        <fullName evidence="10">TonB-linked outer membrane protein SusC/RagA family</fullName>
    </submittedName>
</protein>
<keyword evidence="3 7" id="KW-1134">Transmembrane beta strand</keyword>
<evidence type="ECO:0000313" key="10">
    <source>
        <dbReference type="EMBL" id="SBW03049.1"/>
    </source>
</evidence>
<evidence type="ECO:0000256" key="6">
    <source>
        <dbReference type="ARBA" id="ARBA00023237"/>
    </source>
</evidence>
<dbReference type="Pfam" id="PF07715">
    <property type="entry name" value="Plug"/>
    <property type="match status" value="1"/>
</dbReference>
<feature type="domain" description="TonB-dependent receptor plug" evidence="9">
    <location>
        <begin position="119"/>
        <end position="229"/>
    </location>
</feature>
<evidence type="ECO:0000256" key="7">
    <source>
        <dbReference type="PROSITE-ProRule" id="PRU01360"/>
    </source>
</evidence>
<name>A0A212JUD0_9BACT</name>
<evidence type="ECO:0000256" key="5">
    <source>
        <dbReference type="ARBA" id="ARBA00023136"/>
    </source>
</evidence>
<keyword evidence="5 7" id="KW-0472">Membrane</keyword>
<reference evidence="10" key="1">
    <citation type="submission" date="2016-04" db="EMBL/GenBank/DDBJ databases">
        <authorList>
            <person name="Evans L.H."/>
            <person name="Alamgir A."/>
            <person name="Owens N."/>
            <person name="Weber N.D."/>
            <person name="Virtaneva K."/>
            <person name="Barbian K."/>
            <person name="Babar A."/>
            <person name="Rosenke K."/>
        </authorList>
    </citation>
    <scope>NUCLEOTIDE SEQUENCE</scope>
    <source>
        <strain evidence="10">86-1</strain>
    </source>
</reference>
<evidence type="ECO:0000256" key="3">
    <source>
        <dbReference type="ARBA" id="ARBA00022452"/>
    </source>
</evidence>
<dbReference type="SUPFAM" id="SSF49464">
    <property type="entry name" value="Carboxypeptidase regulatory domain-like"/>
    <property type="match status" value="1"/>
</dbReference>
<dbReference type="InterPro" id="IPR023997">
    <property type="entry name" value="TonB-dep_OMP_SusC/RagA_CS"/>
</dbReference>
<gene>
    <name evidence="10" type="ORF">KL86DYS1_30472</name>
</gene>
<dbReference type="InterPro" id="IPR037066">
    <property type="entry name" value="Plug_dom_sf"/>
</dbReference>
<dbReference type="NCBIfam" id="TIGR04057">
    <property type="entry name" value="SusC_RagA_signa"/>
    <property type="match status" value="1"/>
</dbReference>
<evidence type="ECO:0000256" key="1">
    <source>
        <dbReference type="ARBA" id="ARBA00004571"/>
    </source>
</evidence>
<dbReference type="AlphaFoldDB" id="A0A212JUD0"/>
<organism evidence="10">
    <name type="scientific">uncultured Dysgonomonas sp</name>
    <dbReference type="NCBI Taxonomy" id="206096"/>
    <lineage>
        <taxon>Bacteria</taxon>
        <taxon>Pseudomonadati</taxon>
        <taxon>Bacteroidota</taxon>
        <taxon>Bacteroidia</taxon>
        <taxon>Bacteroidales</taxon>
        <taxon>Dysgonomonadaceae</taxon>
        <taxon>Dysgonomonas</taxon>
        <taxon>environmental samples</taxon>
    </lineage>
</organism>
<evidence type="ECO:0000259" key="9">
    <source>
        <dbReference type="Pfam" id="PF07715"/>
    </source>
</evidence>
<dbReference type="EMBL" id="FLUM01000003">
    <property type="protein sequence ID" value="SBW03049.1"/>
    <property type="molecule type" value="Genomic_DNA"/>
</dbReference>
<sequence>MKYKKMIQIVLLFLLIGDIAAQENFQNIEVRGIVKDEYGNLFRGVSVVSEFGKNAVMSDESGSFLIYITDKSRHITLSKDYYLPEKVEVKDNDNLEITLKRDIYNTNEIVYDGFNSVSKKMMAGSASVVTGYELNKSPVSVLSSTLAGRLSGLTTRENSSEWARTSNSLWIRGASLNGAHTPLIIIDGFMIPTEAQACMDFITPAEIESISILKDASLLALYGITGASGAIIVTTKRGKPGELKVDLRIDGSLQNVTVKPYRVNSGVYSQLRNQAAYNDNPAGGQFQMFTEEQVGKFASGEDPIHYPSHDWYSEFMKNFAFMQRVGLNLSGGSDKARFFSNVNIMNQNTNFKISEKEKFNPTPNYFWANMRTNIDVNIGQHLKAFMNIAGNLKREKTTEGNMTNVYQGMFDLPPTLYSNLTPEERDPQTGEIIREGGKVMITPSIGNNVYGRINRQGFTQHTITNIYSNFGLELDMSFLAQGLKATGTVGFLSNNRKSLATSRNYERWIRVTNTFSDWDELKFEKKGTDEDTPLSHSKGEDDYHNINYKGALNYTRSFGKHTVSAYAYSMYLELVRAENLPFKYVYSGLQATYDYDDRYVLTIGTGYSGSDNYAPKNRFHTTPAIAGAWIASSEAFMKDIKWLSLLKLKASYGRNGNDDTGASRYPYLNNIQGVDELFISNPSYSPEMVKKQNYGIEVGLLNGLHLSFDIYRHNLDNMYMNVIPDIPSYHGNTGIFPNINAGGMRNKGYELEIAYTKNIMKDFSINMDGFLAYNKNKFTHVIETIRSDDYFHKERVTGYPTGQTWGYLVDYSNGNGLFNTEQELNDYLSHTQYSFNKPRLGDIKYQDLNNDGIIDEKDHAPLGYGAIPNYYFGLTVGAKYKNFDFSALFQGVENYKTSSAGSIGINEGALSDGLYSSRHLQAWTKERYDAGETISHPALTLKNTSANTQTSEYFMVDRSYVRLKNLEIGYTLPMKMSRAIKARNIRVSLSAQNLITWDHLSDYDFGPEAGDYNHLPAFRVYNLGLSVQF</sequence>
<dbReference type="InterPro" id="IPR039426">
    <property type="entry name" value="TonB-dep_rcpt-like"/>
</dbReference>
<keyword evidence="6 7" id="KW-0998">Cell outer membrane</keyword>
<dbReference type="InterPro" id="IPR008969">
    <property type="entry name" value="CarboxyPept-like_regulatory"/>
</dbReference>
<dbReference type="InterPro" id="IPR036942">
    <property type="entry name" value="Beta-barrel_TonB_sf"/>
</dbReference>
<keyword evidence="4 7" id="KW-0812">Transmembrane</keyword>
<dbReference type="InterPro" id="IPR012910">
    <property type="entry name" value="Plug_dom"/>
</dbReference>
<dbReference type="Gene3D" id="2.170.130.10">
    <property type="entry name" value="TonB-dependent receptor, plug domain"/>
    <property type="match status" value="1"/>
</dbReference>
<dbReference type="SUPFAM" id="SSF56935">
    <property type="entry name" value="Porins"/>
    <property type="match status" value="1"/>
</dbReference>
<evidence type="ECO:0000256" key="8">
    <source>
        <dbReference type="SAM" id="SignalP"/>
    </source>
</evidence>